<evidence type="ECO:0000313" key="3">
    <source>
        <dbReference type="Proteomes" id="UP000075243"/>
    </source>
</evidence>
<reference evidence="2" key="1">
    <citation type="journal article" date="2012" name="Nat. Biotechnol.">
        <title>Draft genome sequence of pigeonpea (Cajanus cajan), an orphan legume crop of resource-poor farmers.</title>
        <authorList>
            <person name="Varshney R.K."/>
            <person name="Chen W."/>
            <person name="Li Y."/>
            <person name="Bharti A.K."/>
            <person name="Saxena R.K."/>
            <person name="Schlueter J.A."/>
            <person name="Donoghue M.T."/>
            <person name="Azam S."/>
            <person name="Fan G."/>
            <person name="Whaley A.M."/>
            <person name="Farmer A.D."/>
            <person name="Sheridan J."/>
            <person name="Iwata A."/>
            <person name="Tuteja R."/>
            <person name="Penmetsa R.V."/>
            <person name="Wu W."/>
            <person name="Upadhyaya H.D."/>
            <person name="Yang S.P."/>
            <person name="Shah T."/>
            <person name="Saxena K.B."/>
            <person name="Michael T."/>
            <person name="McCombie W.R."/>
            <person name="Yang B."/>
            <person name="Zhang G."/>
            <person name="Yang H."/>
            <person name="Wang J."/>
            <person name="Spillane C."/>
            <person name="Cook D.R."/>
            <person name="May G.D."/>
            <person name="Xu X."/>
            <person name="Jackson S.A."/>
        </authorList>
    </citation>
    <scope>NUCLEOTIDE SEQUENCE [LARGE SCALE GENOMIC DNA]</scope>
</reference>
<feature type="non-terminal residue" evidence="2">
    <location>
        <position position="1"/>
    </location>
</feature>
<dbReference type="OMA" id="SITRICR"/>
<dbReference type="GO" id="GO:0003676">
    <property type="term" value="F:nucleic acid binding"/>
    <property type="evidence" value="ECO:0007669"/>
    <property type="project" value="InterPro"/>
</dbReference>
<protein>
    <recommendedName>
        <fullName evidence="1">RNase H type-1 domain-containing protein</fullName>
    </recommendedName>
</protein>
<evidence type="ECO:0000313" key="2">
    <source>
        <dbReference type="EMBL" id="KYP35182.1"/>
    </source>
</evidence>
<organism evidence="2 3">
    <name type="scientific">Cajanus cajan</name>
    <name type="common">Pigeon pea</name>
    <name type="synonym">Cajanus indicus</name>
    <dbReference type="NCBI Taxonomy" id="3821"/>
    <lineage>
        <taxon>Eukaryota</taxon>
        <taxon>Viridiplantae</taxon>
        <taxon>Streptophyta</taxon>
        <taxon>Embryophyta</taxon>
        <taxon>Tracheophyta</taxon>
        <taxon>Spermatophyta</taxon>
        <taxon>Magnoliopsida</taxon>
        <taxon>eudicotyledons</taxon>
        <taxon>Gunneridae</taxon>
        <taxon>Pentapetalae</taxon>
        <taxon>rosids</taxon>
        <taxon>fabids</taxon>
        <taxon>Fabales</taxon>
        <taxon>Fabaceae</taxon>
        <taxon>Papilionoideae</taxon>
        <taxon>50 kb inversion clade</taxon>
        <taxon>NPAAA clade</taxon>
        <taxon>indigoferoid/millettioid clade</taxon>
        <taxon>Phaseoleae</taxon>
        <taxon>Cajanus</taxon>
    </lineage>
</organism>
<dbReference type="Gramene" id="C.cajan_43955.t">
    <property type="protein sequence ID" value="C.cajan_43955.t"/>
    <property type="gene ID" value="C.cajan_43955"/>
</dbReference>
<dbReference type="Pfam" id="PF13456">
    <property type="entry name" value="RVT_3"/>
    <property type="match status" value="1"/>
</dbReference>
<dbReference type="EMBL" id="KQ484428">
    <property type="protein sequence ID" value="KYP35182.1"/>
    <property type="molecule type" value="Genomic_DNA"/>
</dbReference>
<proteinExistence type="predicted"/>
<feature type="domain" description="RNase H type-1" evidence="1">
    <location>
        <begin position="38"/>
        <end position="88"/>
    </location>
</feature>
<dbReference type="GO" id="GO:0004523">
    <property type="term" value="F:RNA-DNA hybrid ribonuclease activity"/>
    <property type="evidence" value="ECO:0007669"/>
    <property type="project" value="InterPro"/>
</dbReference>
<dbReference type="InterPro" id="IPR002156">
    <property type="entry name" value="RNaseH_domain"/>
</dbReference>
<accession>A0A151QY61</accession>
<keyword evidence="3" id="KW-1185">Reference proteome</keyword>
<name>A0A151QY61_CAJCA</name>
<gene>
    <name evidence="2" type="ORF">KK1_043794</name>
</gene>
<dbReference type="AlphaFoldDB" id="A0A151QY61"/>
<evidence type="ECO:0000259" key="1">
    <source>
        <dbReference type="Pfam" id="PF13456"/>
    </source>
</evidence>
<dbReference type="Proteomes" id="UP000075243">
    <property type="component" value="Unassembled WGS sequence"/>
</dbReference>
<sequence length="92" mass="10216">PKVGGLKCNIDVALFVVKGSFSVGFCFCNHDGSFVKAVDCKRVASSINNHLKDISEFETIIHKCRLLLDNLRNSMVNFTNRKANSVAIIWLS</sequence>